<dbReference type="EMBL" id="JACHBC010000009">
    <property type="protein sequence ID" value="MBB5562514.1"/>
    <property type="molecule type" value="Genomic_DNA"/>
</dbReference>
<dbReference type="RefSeq" id="WP_183918548.1">
    <property type="nucleotide sequence ID" value="NZ_JACHBB010000011.1"/>
</dbReference>
<dbReference type="InterPro" id="IPR056884">
    <property type="entry name" value="NPHP3-like_N"/>
</dbReference>
<dbReference type="Pfam" id="PF24883">
    <property type="entry name" value="NPHP3_N"/>
    <property type="match status" value="1"/>
</dbReference>
<dbReference type="Gene3D" id="3.40.50.300">
    <property type="entry name" value="P-loop containing nucleotide triphosphate hydrolases"/>
    <property type="match status" value="1"/>
</dbReference>
<evidence type="ECO:0000313" key="3">
    <source>
        <dbReference type="EMBL" id="MBB5562514.1"/>
    </source>
</evidence>
<dbReference type="Proteomes" id="UP000528824">
    <property type="component" value="Unassembled WGS sequence"/>
</dbReference>
<keyword evidence="1" id="KW-0677">Repeat</keyword>
<gene>
    <name evidence="3" type="ORF">GGI59_004203</name>
</gene>
<dbReference type="InterPro" id="IPR027417">
    <property type="entry name" value="P-loop_NTPase"/>
</dbReference>
<dbReference type="AlphaFoldDB" id="A0A7W9CWK7"/>
<comment type="caution">
    <text evidence="3">The sequence shown here is derived from an EMBL/GenBank/DDBJ whole genome shotgun (WGS) entry which is preliminary data.</text>
</comment>
<proteinExistence type="predicted"/>
<organism evidence="3 4">
    <name type="scientific">Rhizobium lentis</name>
    <dbReference type="NCBI Taxonomy" id="1138194"/>
    <lineage>
        <taxon>Bacteria</taxon>
        <taxon>Pseudomonadati</taxon>
        <taxon>Pseudomonadota</taxon>
        <taxon>Alphaproteobacteria</taxon>
        <taxon>Hyphomicrobiales</taxon>
        <taxon>Rhizobiaceae</taxon>
        <taxon>Rhizobium/Agrobacterium group</taxon>
        <taxon>Rhizobium</taxon>
    </lineage>
</organism>
<accession>A0A7W9CWK7</accession>
<dbReference type="SUPFAM" id="SSF52540">
    <property type="entry name" value="P-loop containing nucleoside triphosphate hydrolases"/>
    <property type="match status" value="1"/>
</dbReference>
<evidence type="ECO:0000259" key="2">
    <source>
        <dbReference type="Pfam" id="PF24883"/>
    </source>
</evidence>
<feature type="domain" description="Nephrocystin 3-like N-terminal" evidence="2">
    <location>
        <begin position="265"/>
        <end position="381"/>
    </location>
</feature>
<sequence>MSELSIKNAAITRTGYDYQDLIGIEILIEYYRDPDRYEWVQLESEDSEFGALEDVVAALPDGTFELAQVKFTPRPDIYPLNWEWLLEKKPRGTSRLQKWAASLQALTLKGKVKSACLRTNRRPDVDFEKSLRNTVIDLDALDASVRTKIEGQLGGVDQTSSFFSNFEFKHSEKMIDRLEATLRGRLVPSSTNSEGWLLLLHQARRWASLRNEPQPDGRITHKHLTQIISRNRPQPLSQDFRIPPGYEPPSLQFHEDLMRRVADRPGIWVLWGSPGRGKSTYLSYAVDQLRAHDIPAIRHHYFLSLADSGDRNYFADIASSLMDQMVVRYGEAVKGLEEAPTELRKWVEACGAHFAMQAKPFVVVIDGLDHVAREYADLGQMNQLFNALLPCPPNVTVLVGTQKVADSHLPFRLVQHSVDESWIEVPSMDRDAVHRWIIMQHKAGRVLLSDVHSNRTEQHELGSIGDAFYDISMGHPLHLIYSFEAMVRGGLAFDAEEIGRLPSCPEGDIRKYYAGLWRELSPSAKQTIHAIAGSGFRWTEDGLRRCFGPIEEIDHLLEFQRSGVAPFHGSLLAFASERSDHSASFKALLPRIETWLKSDAPKFQRWGWLWIIQALNGNEQDLLNATTRQWAINSLVEGWPSEQIVEILSRAEELAFSRDDFVRTTELRTLKTRVENGPEFQVQNFGQFCEVAIRTASNIESVVFSADQLGSLGSDEIVTLVKTTPDRSSDIIEDAFEELRRRVNLWIELRHRPDSDFELLVRHFLEVAAIYPQTDVTRAIRFLKGFRVDGSRNSSFRTFVAFLRREKRSDLLIRAAKALNGEKDISWRLQIEDALVIVASTTGQDVSKAYAPRSQVSPLLSCWRHFHKSTDKQRHVSLPDPSASIRKEHEYGRNPDAENYFVSVFFTALANCLHGHEVAGTAPDGWAGEAFENLTNLAKDIAAGRAQLSFAAPYYAARDIEPVRNDRITNPEGTQYSSFVHALSDIAVGLHAIKTPAGRTLRVSSDEIRTARSSKHWNEDSWMAAQIESGLALLETSMAQLALDSAVAVEARSVTESNQRADRWIELARYALLYELPATSLLARAANSLIGYGWRKDPWIYDVLDSIEDVHLGGANVIPLLDKIVPIIEMITEFTDGKGTNHARVALIEKVARISRTSHSILFTPHCERRPSSCGSRPSETHRAN</sequence>
<name>A0A7W9CWK7_9HYPH</name>
<keyword evidence="4" id="KW-1185">Reference proteome</keyword>
<evidence type="ECO:0000256" key="1">
    <source>
        <dbReference type="ARBA" id="ARBA00022737"/>
    </source>
</evidence>
<protein>
    <recommendedName>
        <fullName evidence="2">Nephrocystin 3-like N-terminal domain-containing protein</fullName>
    </recommendedName>
</protein>
<evidence type="ECO:0000313" key="4">
    <source>
        <dbReference type="Proteomes" id="UP000528824"/>
    </source>
</evidence>
<reference evidence="3 4" key="1">
    <citation type="submission" date="2020-08" db="EMBL/GenBank/DDBJ databases">
        <title>Genomic Encyclopedia of Type Strains, Phase IV (KMG-V): Genome sequencing to study the core and pangenomes of soil and plant-associated prokaryotes.</title>
        <authorList>
            <person name="Whitman W."/>
        </authorList>
    </citation>
    <scope>NUCLEOTIDE SEQUENCE [LARGE SCALE GENOMIC DNA]</scope>
    <source>
        <strain evidence="3 4">SEMIA 4034</strain>
    </source>
</reference>